<proteinExistence type="predicted"/>
<protein>
    <submittedName>
        <fullName evidence="1">Uncharacterized protein</fullName>
    </submittedName>
</protein>
<sequence length="48" mass="5575">MHLIERCAIDILMGFLITENVDLLANCSTLKRLRVHFSLKFDLQHAHP</sequence>
<evidence type="ECO:0000313" key="1">
    <source>
        <dbReference type="EMBL" id="AGV20071.1"/>
    </source>
</evidence>
<dbReference type="HOGENOM" id="CLU_216507_0_0_6"/>
<evidence type="ECO:0000313" key="2">
    <source>
        <dbReference type="Proteomes" id="UP000016714"/>
    </source>
</evidence>
<reference evidence="1 2" key="1">
    <citation type="journal article" date="2015" name="Genome Announc.">
        <title>Complete genome sequence of Vibrio alginolyticus ATCC 17749.</title>
        <authorList>
            <person name="Liu X.F."/>
            <person name="Cao Y."/>
            <person name="Zhang H.L."/>
            <person name="Chen Y.J."/>
            <person name="Hu C.J."/>
        </authorList>
    </citation>
    <scope>NUCLEOTIDE SEQUENCE [LARGE SCALE GENOMIC DNA]</scope>
    <source>
        <strain evidence="2">ATCC 17749 / DSM 2171 / NBRC 15630 / NCIMB 1903 / NCTC 12160 / XII-53</strain>
    </source>
</reference>
<dbReference type="Proteomes" id="UP000016714">
    <property type="component" value="Chromosome 2"/>
</dbReference>
<name>A0A2I3CQX0_VIBAX</name>
<organism evidence="1 2">
    <name type="scientific">Vibrio alginolyticus (strain ATCC 17749 / DSM 2171 / NBRC 15630 / NCIMB 1903 / NCTC 12160 / XII-53)</name>
    <dbReference type="NCBI Taxonomy" id="1219076"/>
    <lineage>
        <taxon>Bacteria</taxon>
        <taxon>Pseudomonadati</taxon>
        <taxon>Pseudomonadota</taxon>
        <taxon>Gammaproteobacteria</taxon>
        <taxon>Vibrionales</taxon>
        <taxon>Vibrionaceae</taxon>
        <taxon>Vibrio</taxon>
    </lineage>
</organism>
<gene>
    <name evidence="1" type="ORF">N646_4262</name>
</gene>
<dbReference type="EMBL" id="CP006719">
    <property type="protein sequence ID" value="AGV20071.1"/>
    <property type="molecule type" value="Genomic_DNA"/>
</dbReference>
<dbReference type="KEGG" id="vag:N646_4262"/>
<accession>A0A2I3CQX0</accession>
<dbReference type="AlphaFoldDB" id="A0A2I3CQX0"/>